<keyword evidence="2" id="KW-0808">Transferase</keyword>
<dbReference type="Proteomes" id="UP001141650">
    <property type="component" value="Unassembled WGS sequence"/>
</dbReference>
<dbReference type="SUPFAM" id="SSF53335">
    <property type="entry name" value="S-adenosyl-L-methionine-dependent methyltransferases"/>
    <property type="match status" value="1"/>
</dbReference>
<dbReference type="Proteomes" id="UP000192319">
    <property type="component" value="Unassembled WGS sequence"/>
</dbReference>
<proteinExistence type="predicted"/>
<reference evidence="3 4" key="1">
    <citation type="submission" date="2017-02" db="EMBL/GenBank/DDBJ databases">
        <title>The new phylogeny of genus Mycobacterium.</title>
        <authorList>
            <person name="Tortoli E."/>
            <person name="Trovato A."/>
            <person name="Cirillo D.M."/>
        </authorList>
    </citation>
    <scope>NUCLEOTIDE SEQUENCE [LARGE SCALE GENOMIC DNA]</scope>
    <source>
        <strain evidence="3 4">DSM 45230</strain>
    </source>
</reference>
<gene>
    <name evidence="3" type="ORF">BST11_21505</name>
    <name evidence="2" type="ORF">H7K38_01050</name>
</gene>
<evidence type="ECO:0000313" key="3">
    <source>
        <dbReference type="EMBL" id="OQZ88669.1"/>
    </source>
</evidence>
<dbReference type="GO" id="GO:0008168">
    <property type="term" value="F:methyltransferase activity"/>
    <property type="evidence" value="ECO:0007669"/>
    <property type="project" value="UniProtKB-KW"/>
</dbReference>
<dbReference type="EMBL" id="JACKVH010000004">
    <property type="protein sequence ID" value="MCV7377241.1"/>
    <property type="molecule type" value="Genomic_DNA"/>
</dbReference>
<dbReference type="AlphaFoldDB" id="A0AA41XI40"/>
<evidence type="ECO:0000313" key="5">
    <source>
        <dbReference type="Proteomes" id="UP001141650"/>
    </source>
</evidence>
<protein>
    <submittedName>
        <fullName evidence="2">Class I SAM-dependent methyltransferase</fullName>
    </submittedName>
</protein>
<comment type="caution">
    <text evidence="2">The sequence shown here is derived from an EMBL/GenBank/DDBJ whole genome shotgun (WGS) entry which is preliminary data.</text>
</comment>
<reference evidence="2" key="3">
    <citation type="journal article" date="2022" name="BMC Genomics">
        <title>Comparative genome analysis of mycobacteria focusing on tRNA and non-coding RNA.</title>
        <authorList>
            <person name="Behra P.R.K."/>
            <person name="Pettersson B.M.F."/>
            <person name="Ramesh M."/>
            <person name="Das S."/>
            <person name="Dasgupta S."/>
            <person name="Kirsebom L.A."/>
        </authorList>
    </citation>
    <scope>NUCLEOTIDE SEQUENCE</scope>
    <source>
        <strain evidence="2">CCUG 55640</strain>
    </source>
</reference>
<dbReference type="GO" id="GO:0032259">
    <property type="term" value="P:methylation"/>
    <property type="evidence" value="ECO:0007669"/>
    <property type="project" value="UniProtKB-KW"/>
</dbReference>
<sequence>MVEQPAKDFVPAAPQLWTYDALAYLLTGTRRWRPALLAQVAPAVGDVIADVGCGTGTQLRLIARACPSATLIGIDPDAAIRGRARAKLAGVTPPVELLAGYARDTAGLLRGRGVTKVLSSLVFHQVPLEEKRAGLAAIHVGLNPGGSLHVADYGLQRTTKMRKRFRIVQKGDGFDNTEPNALGVLPELMAEVGFDEVEETHVFETISGSISIYRAVRR</sequence>
<evidence type="ECO:0000313" key="4">
    <source>
        <dbReference type="Proteomes" id="UP000192319"/>
    </source>
</evidence>
<dbReference type="Pfam" id="PF13649">
    <property type="entry name" value="Methyltransf_25"/>
    <property type="match status" value="1"/>
</dbReference>
<accession>A0AA41XI40</accession>
<dbReference type="Gene3D" id="3.40.50.150">
    <property type="entry name" value="Vaccinia Virus protein VP39"/>
    <property type="match status" value="1"/>
</dbReference>
<dbReference type="CDD" id="cd02440">
    <property type="entry name" value="AdoMet_MTases"/>
    <property type="match status" value="1"/>
</dbReference>
<feature type="domain" description="Methyltransferase" evidence="1">
    <location>
        <begin position="48"/>
        <end position="146"/>
    </location>
</feature>
<dbReference type="RefSeq" id="WP_083140021.1">
    <property type="nucleotide sequence ID" value="NZ_JACKVH010000004.1"/>
</dbReference>
<evidence type="ECO:0000259" key="1">
    <source>
        <dbReference type="Pfam" id="PF13649"/>
    </source>
</evidence>
<dbReference type="InterPro" id="IPR029063">
    <property type="entry name" value="SAM-dependent_MTases_sf"/>
</dbReference>
<keyword evidence="2" id="KW-0489">Methyltransferase</keyword>
<dbReference type="EMBL" id="MVHD01000049">
    <property type="protein sequence ID" value="OQZ88669.1"/>
    <property type="molecule type" value="Genomic_DNA"/>
</dbReference>
<dbReference type="InterPro" id="IPR041698">
    <property type="entry name" value="Methyltransf_25"/>
</dbReference>
<name>A0AA41XI40_9MYCO</name>
<evidence type="ECO:0000313" key="2">
    <source>
        <dbReference type="EMBL" id="MCV7377241.1"/>
    </source>
</evidence>
<keyword evidence="4" id="KW-1185">Reference proteome</keyword>
<organism evidence="2 5">
    <name type="scientific">Mycobacterium alsense</name>
    <dbReference type="NCBI Taxonomy" id="324058"/>
    <lineage>
        <taxon>Bacteria</taxon>
        <taxon>Bacillati</taxon>
        <taxon>Actinomycetota</taxon>
        <taxon>Actinomycetes</taxon>
        <taxon>Mycobacteriales</taxon>
        <taxon>Mycobacteriaceae</taxon>
        <taxon>Mycobacterium</taxon>
    </lineage>
</organism>
<reference evidence="2" key="2">
    <citation type="submission" date="2020-07" db="EMBL/GenBank/DDBJ databases">
        <authorList>
            <person name="Pettersson B.M.F."/>
            <person name="Behra P.R.K."/>
            <person name="Ramesh M."/>
            <person name="Das S."/>
            <person name="Dasgupta S."/>
            <person name="Kirsebom L.A."/>
        </authorList>
    </citation>
    <scope>NUCLEOTIDE SEQUENCE</scope>
    <source>
        <strain evidence="2">CCUG 55640</strain>
    </source>
</reference>